<proteinExistence type="predicted"/>
<accession>A0ABC8KSM4</accession>
<evidence type="ECO:0000313" key="1">
    <source>
        <dbReference type="EMBL" id="CAH8359207.1"/>
    </source>
</evidence>
<dbReference type="Proteomes" id="UP001642260">
    <property type="component" value="Unassembled WGS sequence"/>
</dbReference>
<evidence type="ECO:0000313" key="2">
    <source>
        <dbReference type="Proteomes" id="UP001642260"/>
    </source>
</evidence>
<dbReference type="AlphaFoldDB" id="A0ABC8KSM4"/>
<keyword evidence="2" id="KW-1185">Reference proteome</keyword>
<name>A0ABC8KSM4_ERUVS</name>
<gene>
    <name evidence="1" type="ORF">ERUC_LOCUS24963</name>
</gene>
<reference evidence="1 2" key="1">
    <citation type="submission" date="2022-03" db="EMBL/GenBank/DDBJ databases">
        <authorList>
            <person name="Macdonald S."/>
            <person name="Ahmed S."/>
            <person name="Newling K."/>
        </authorList>
    </citation>
    <scope>NUCLEOTIDE SEQUENCE [LARGE SCALE GENOMIC DNA]</scope>
</reference>
<protein>
    <submittedName>
        <fullName evidence="1">Uncharacterized protein</fullName>
    </submittedName>
</protein>
<sequence length="51" mass="5924">MLERTPLRIIIDNLPILEDVGMGIYHVSLVLDYKIQEHALFVLARGKQMME</sequence>
<organism evidence="1 2">
    <name type="scientific">Eruca vesicaria subsp. sativa</name>
    <name type="common">Garden rocket</name>
    <name type="synonym">Eruca sativa</name>
    <dbReference type="NCBI Taxonomy" id="29727"/>
    <lineage>
        <taxon>Eukaryota</taxon>
        <taxon>Viridiplantae</taxon>
        <taxon>Streptophyta</taxon>
        <taxon>Embryophyta</taxon>
        <taxon>Tracheophyta</taxon>
        <taxon>Spermatophyta</taxon>
        <taxon>Magnoliopsida</taxon>
        <taxon>eudicotyledons</taxon>
        <taxon>Gunneridae</taxon>
        <taxon>Pentapetalae</taxon>
        <taxon>rosids</taxon>
        <taxon>malvids</taxon>
        <taxon>Brassicales</taxon>
        <taxon>Brassicaceae</taxon>
        <taxon>Brassiceae</taxon>
        <taxon>Eruca</taxon>
    </lineage>
</organism>
<dbReference type="EMBL" id="CAKOAT010262931">
    <property type="protein sequence ID" value="CAH8359207.1"/>
    <property type="molecule type" value="Genomic_DNA"/>
</dbReference>
<comment type="caution">
    <text evidence="1">The sequence shown here is derived from an EMBL/GenBank/DDBJ whole genome shotgun (WGS) entry which is preliminary data.</text>
</comment>